<dbReference type="InterPro" id="IPR029485">
    <property type="entry name" value="CAT_C"/>
</dbReference>
<evidence type="ECO:0000256" key="5">
    <source>
        <dbReference type="ARBA" id="ARBA00022989"/>
    </source>
</evidence>
<feature type="transmembrane region" description="Helical" evidence="8">
    <location>
        <begin position="225"/>
        <end position="243"/>
    </location>
</feature>
<dbReference type="Pfam" id="PF13520">
    <property type="entry name" value="AA_permease_2"/>
    <property type="match status" value="1"/>
</dbReference>
<dbReference type="PANTHER" id="PTHR43243:SF4">
    <property type="entry name" value="CATIONIC AMINO ACID TRANSPORTER 4"/>
    <property type="match status" value="1"/>
</dbReference>
<dbReference type="AlphaFoldDB" id="A0ABD3I9V8"/>
<name>A0ABD3I9V8_9MARC</name>
<reference evidence="10 11" key="1">
    <citation type="submission" date="2024-09" db="EMBL/GenBank/DDBJ databases">
        <title>Chromosome-scale assembly of Riccia sorocarpa.</title>
        <authorList>
            <person name="Paukszto L."/>
        </authorList>
    </citation>
    <scope>NUCLEOTIDE SEQUENCE [LARGE SCALE GENOMIC DNA]</scope>
    <source>
        <strain evidence="10">LP-2024</strain>
        <tissue evidence="10">Aerial parts of the thallus</tissue>
    </source>
</reference>
<feature type="domain" description="Cationic amino acid transporter C-terminal" evidence="9">
    <location>
        <begin position="642"/>
        <end position="692"/>
    </location>
</feature>
<evidence type="ECO:0000256" key="1">
    <source>
        <dbReference type="ARBA" id="ARBA00004141"/>
    </source>
</evidence>
<dbReference type="InterPro" id="IPR002293">
    <property type="entry name" value="AA/rel_permease1"/>
</dbReference>
<dbReference type="PANTHER" id="PTHR43243">
    <property type="entry name" value="INNER MEMBRANE TRANSPORTER YGJI-RELATED"/>
    <property type="match status" value="1"/>
</dbReference>
<protein>
    <recommendedName>
        <fullName evidence="9">Cationic amino acid transporter C-terminal domain-containing protein</fullName>
    </recommendedName>
</protein>
<evidence type="ECO:0000256" key="3">
    <source>
        <dbReference type="ARBA" id="ARBA00022448"/>
    </source>
</evidence>
<feature type="transmembrane region" description="Helical" evidence="8">
    <location>
        <begin position="393"/>
        <end position="411"/>
    </location>
</feature>
<keyword evidence="5 8" id="KW-1133">Transmembrane helix</keyword>
<evidence type="ECO:0000256" key="6">
    <source>
        <dbReference type="ARBA" id="ARBA00023136"/>
    </source>
</evidence>
<feature type="transmembrane region" description="Helical" evidence="8">
    <location>
        <begin position="577"/>
        <end position="601"/>
    </location>
</feature>
<feature type="transmembrane region" description="Helical" evidence="8">
    <location>
        <begin position="669"/>
        <end position="687"/>
    </location>
</feature>
<evidence type="ECO:0000313" key="10">
    <source>
        <dbReference type="EMBL" id="KAL3699086.1"/>
    </source>
</evidence>
<feature type="transmembrane region" description="Helical" evidence="8">
    <location>
        <begin position="417"/>
        <end position="439"/>
    </location>
</feature>
<dbReference type="GO" id="GO:0016020">
    <property type="term" value="C:membrane"/>
    <property type="evidence" value="ECO:0007669"/>
    <property type="project" value="UniProtKB-SubCell"/>
</dbReference>
<feature type="transmembrane region" description="Helical" evidence="8">
    <location>
        <begin position="189"/>
        <end position="213"/>
    </location>
</feature>
<feature type="transmembrane region" description="Helical" evidence="8">
    <location>
        <begin position="100"/>
        <end position="119"/>
    </location>
</feature>
<proteinExistence type="inferred from homology"/>
<evidence type="ECO:0000256" key="2">
    <source>
        <dbReference type="ARBA" id="ARBA00008572"/>
    </source>
</evidence>
<evidence type="ECO:0000259" key="9">
    <source>
        <dbReference type="Pfam" id="PF13906"/>
    </source>
</evidence>
<feature type="transmembrane region" description="Helical" evidence="8">
    <location>
        <begin position="131"/>
        <end position="152"/>
    </location>
</feature>
<feature type="transmembrane region" description="Helical" evidence="8">
    <location>
        <begin position="297"/>
        <end position="323"/>
    </location>
</feature>
<dbReference type="Proteomes" id="UP001633002">
    <property type="component" value="Unassembled WGS sequence"/>
</dbReference>
<comment type="caution">
    <text evidence="10">The sequence shown here is derived from an EMBL/GenBank/DDBJ whole genome shotgun (WGS) entry which is preliminary data.</text>
</comment>
<sequence length="747" mass="79809">MGRKVRGHCLGVETWVGAIRDAFTRVVTAAEEGGREEPMEEQRSSRVFRRKSVVPKKVGQQLARHLSWLDLVPIGLGATLGAGVYVLVGTVAREKVGPALPFSFLIAGFAAALSALCYAELASRCPSAGSAYHYAYTCVGELPAWIIGWALILEYTVGGSTVARGISPNLAIFFGGSESLPVWIARRELFGITVDPCAGILVLIVTALLCVGIKESANVQAFMTVANVLVLLFVIGAGGFTGFKTGWKGYHTDGGYLPYGVNGILAGAATLFFAFIGFDTVASTAEEVKNPQRDLPLGIALALIICSALYMFLSSVIVGMVPYNLMDVDTPLSTAFADNGLPWAMYIVTAGAVAALSTTLLGSLLPQPRILMAMARDGLLPRFFARINKATKVPVNGTLVAGFVASLMAFSMNVDQLAGMVSVGTLLAFTIVGVSILILRYVSPMDPVAAPPPTEQLTTSTQPRAAIAVATPTPTPAVAANHTLVGLIAWKNIITPVFSFLSESSVNQLPSFLQNYEDEADANVNGNGDRDVVYDERDGNYPNAYRDSVQEPLMPDSPEGESDSPAPEMSREEARRWAAAFGIGVINVGSMLFSVAVSFPFEKYFKWAVAGFGGFCLLGGLAILGIIDQDEGRHKFGNAGGFQVPWVPVLPTVSILINTYLLVNLGGGTWMRVGVWLVLGLIVYATYGINHSVLAKEHGKDYQRSHSLNEQGDSQTWLRLEAGEPRVLHELIQITAAGVTIERHAQQ</sequence>
<evidence type="ECO:0000256" key="4">
    <source>
        <dbReference type="ARBA" id="ARBA00022692"/>
    </source>
</evidence>
<evidence type="ECO:0000256" key="7">
    <source>
        <dbReference type="SAM" id="MobiDB-lite"/>
    </source>
</evidence>
<dbReference type="Pfam" id="PF13906">
    <property type="entry name" value="AA_permease_C"/>
    <property type="match status" value="1"/>
</dbReference>
<dbReference type="Gene3D" id="1.20.1740.10">
    <property type="entry name" value="Amino acid/polyamine transporter I"/>
    <property type="match status" value="2"/>
</dbReference>
<feature type="transmembrane region" description="Helical" evidence="8">
    <location>
        <begin position="343"/>
        <end position="365"/>
    </location>
</feature>
<feature type="transmembrane region" description="Helical" evidence="8">
    <location>
        <begin position="607"/>
        <end position="627"/>
    </location>
</feature>
<gene>
    <name evidence="10" type="ORF">R1sor_017108</name>
</gene>
<organism evidence="10 11">
    <name type="scientific">Riccia sorocarpa</name>
    <dbReference type="NCBI Taxonomy" id="122646"/>
    <lineage>
        <taxon>Eukaryota</taxon>
        <taxon>Viridiplantae</taxon>
        <taxon>Streptophyta</taxon>
        <taxon>Embryophyta</taxon>
        <taxon>Marchantiophyta</taxon>
        <taxon>Marchantiopsida</taxon>
        <taxon>Marchantiidae</taxon>
        <taxon>Marchantiales</taxon>
        <taxon>Ricciaceae</taxon>
        <taxon>Riccia</taxon>
    </lineage>
</organism>
<evidence type="ECO:0000313" key="11">
    <source>
        <dbReference type="Proteomes" id="UP001633002"/>
    </source>
</evidence>
<dbReference type="EMBL" id="JBJQOH010000001">
    <property type="protein sequence ID" value="KAL3699086.1"/>
    <property type="molecule type" value="Genomic_DNA"/>
</dbReference>
<comment type="similarity">
    <text evidence="2">Belongs to the amino acid-polyamine-organocation (APC) superfamily. Cationic amino acid transporter (CAT) (TC 2.A.3.3) family.</text>
</comment>
<evidence type="ECO:0000256" key="8">
    <source>
        <dbReference type="SAM" id="Phobius"/>
    </source>
</evidence>
<keyword evidence="4 8" id="KW-0812">Transmembrane</keyword>
<keyword evidence="11" id="KW-1185">Reference proteome</keyword>
<feature type="region of interest" description="Disordered" evidence="7">
    <location>
        <begin position="544"/>
        <end position="569"/>
    </location>
</feature>
<comment type="subcellular location">
    <subcellularLocation>
        <location evidence="1">Membrane</location>
        <topology evidence="1">Multi-pass membrane protein</topology>
    </subcellularLocation>
</comment>
<feature type="transmembrane region" description="Helical" evidence="8">
    <location>
        <begin position="263"/>
        <end position="285"/>
    </location>
</feature>
<keyword evidence="3" id="KW-0813">Transport</keyword>
<feature type="transmembrane region" description="Helical" evidence="8">
    <location>
        <begin position="66"/>
        <end position="88"/>
    </location>
</feature>
<keyword evidence="6 8" id="KW-0472">Membrane</keyword>
<feature type="transmembrane region" description="Helical" evidence="8">
    <location>
        <begin position="639"/>
        <end position="663"/>
    </location>
</feature>
<accession>A0ABD3I9V8</accession>